<protein>
    <submittedName>
        <fullName evidence="1">Uncharacterized protein</fullName>
    </submittedName>
</protein>
<dbReference type="EMBL" id="GBXM01042796">
    <property type="protein sequence ID" value="JAH65781.1"/>
    <property type="molecule type" value="Transcribed_RNA"/>
</dbReference>
<dbReference type="AlphaFoldDB" id="A0A0E9UJA2"/>
<sequence>MPPASLVFVNYIISTSLLLWEKLLTQTRGRQNDNIAACLQSCYNTTRLNLRHAHHSERVMQIQP</sequence>
<name>A0A0E9UJA2_ANGAN</name>
<reference evidence="1" key="2">
    <citation type="journal article" date="2015" name="Fish Shellfish Immunol.">
        <title>Early steps in the European eel (Anguilla anguilla)-Vibrio vulnificus interaction in the gills: Role of the RtxA13 toxin.</title>
        <authorList>
            <person name="Callol A."/>
            <person name="Pajuelo D."/>
            <person name="Ebbesson L."/>
            <person name="Teles M."/>
            <person name="MacKenzie S."/>
            <person name="Amaro C."/>
        </authorList>
    </citation>
    <scope>NUCLEOTIDE SEQUENCE</scope>
</reference>
<accession>A0A0E9UJA2</accession>
<organism evidence="1">
    <name type="scientific">Anguilla anguilla</name>
    <name type="common">European freshwater eel</name>
    <name type="synonym">Muraena anguilla</name>
    <dbReference type="NCBI Taxonomy" id="7936"/>
    <lineage>
        <taxon>Eukaryota</taxon>
        <taxon>Metazoa</taxon>
        <taxon>Chordata</taxon>
        <taxon>Craniata</taxon>
        <taxon>Vertebrata</taxon>
        <taxon>Euteleostomi</taxon>
        <taxon>Actinopterygii</taxon>
        <taxon>Neopterygii</taxon>
        <taxon>Teleostei</taxon>
        <taxon>Anguilliformes</taxon>
        <taxon>Anguillidae</taxon>
        <taxon>Anguilla</taxon>
    </lineage>
</organism>
<evidence type="ECO:0000313" key="1">
    <source>
        <dbReference type="EMBL" id="JAH65781.1"/>
    </source>
</evidence>
<proteinExistence type="predicted"/>
<reference evidence="1" key="1">
    <citation type="submission" date="2014-11" db="EMBL/GenBank/DDBJ databases">
        <authorList>
            <person name="Amaro Gonzalez C."/>
        </authorList>
    </citation>
    <scope>NUCLEOTIDE SEQUENCE</scope>
</reference>